<dbReference type="AlphaFoldDB" id="A0AAJ4XQ33"/>
<evidence type="ECO:0000313" key="1">
    <source>
        <dbReference type="EMBL" id="SNX85881.1"/>
    </source>
</evidence>
<dbReference type="EMBL" id="OAPG01000011">
    <property type="protein sequence ID" value="SNX85881.1"/>
    <property type="molecule type" value="Genomic_DNA"/>
</dbReference>
<organism evidence="1 2">
    <name type="scientific">Melanopsichium pennsylvanicum</name>
    <dbReference type="NCBI Taxonomy" id="63383"/>
    <lineage>
        <taxon>Eukaryota</taxon>
        <taxon>Fungi</taxon>
        <taxon>Dikarya</taxon>
        <taxon>Basidiomycota</taxon>
        <taxon>Ustilaginomycotina</taxon>
        <taxon>Ustilaginomycetes</taxon>
        <taxon>Ustilaginales</taxon>
        <taxon>Ustilaginaceae</taxon>
        <taxon>Melanopsichium</taxon>
    </lineage>
</organism>
<name>A0AAJ4XQ33_9BASI</name>
<proteinExistence type="predicted"/>
<accession>A0AAJ4XQ33</accession>
<gene>
    <name evidence="1" type="ORF">MEPE_04590</name>
</gene>
<protein>
    <submittedName>
        <fullName evidence="1">Uncharacterized protein</fullName>
    </submittedName>
</protein>
<reference evidence="1" key="1">
    <citation type="submission" date="2023-10" db="EMBL/GenBank/DDBJ databases">
        <authorList>
            <person name="Guldener U."/>
        </authorList>
    </citation>
    <scope>NUCLEOTIDE SEQUENCE</scope>
    <source>
        <strain evidence="1">Mp4</strain>
    </source>
</reference>
<keyword evidence="2" id="KW-1185">Reference proteome</keyword>
<evidence type="ECO:0000313" key="2">
    <source>
        <dbReference type="Proteomes" id="UP001294444"/>
    </source>
</evidence>
<dbReference type="Proteomes" id="UP001294444">
    <property type="component" value="Unassembled WGS sequence"/>
</dbReference>
<sequence>MIDSRCRTQQVERPQCYKSGKCCSKRCEMGDPLEHAQSSQRQGLCLTLQGENVYSFMYKCEWTAATNWTMCISSVRDVARQIVKCTPRWSAFKPSEIGNGKWPWEPAL</sequence>
<comment type="caution">
    <text evidence="1">The sequence shown here is derived from an EMBL/GenBank/DDBJ whole genome shotgun (WGS) entry which is preliminary data.</text>
</comment>